<dbReference type="Proteomes" id="UP000422108">
    <property type="component" value="Chromosome"/>
</dbReference>
<evidence type="ECO:0000256" key="8">
    <source>
        <dbReference type="ARBA" id="ARBA00023136"/>
    </source>
</evidence>
<evidence type="ECO:0000256" key="4">
    <source>
        <dbReference type="ARBA" id="ARBA00022475"/>
    </source>
</evidence>
<dbReference type="FunFam" id="3.30.2090.10:FF:000002">
    <property type="entry name" value="Efflux pump membrane transporter"/>
    <property type="match status" value="1"/>
</dbReference>
<comment type="similarity">
    <text evidence="2">Belongs to the resistance-nodulation-cell division (RND) (TC 2.A.6) family.</text>
</comment>
<evidence type="ECO:0000256" key="7">
    <source>
        <dbReference type="ARBA" id="ARBA00022989"/>
    </source>
</evidence>
<feature type="transmembrane region" description="Helical" evidence="9">
    <location>
        <begin position="880"/>
        <end position="897"/>
    </location>
</feature>
<reference evidence="10 11" key="1">
    <citation type="submission" date="2019-11" db="EMBL/GenBank/DDBJ databases">
        <title>Comparative genomics of hydrocarbon-degrading Desulfosarcina strains.</title>
        <authorList>
            <person name="Watanabe M."/>
            <person name="Kojima H."/>
            <person name="Fukui M."/>
        </authorList>
    </citation>
    <scope>NUCLEOTIDE SEQUENCE [LARGE SCALE GENOMIC DNA]</scope>
    <source>
        <strain evidence="11">oXyS1</strain>
    </source>
</reference>
<dbReference type="Gene3D" id="1.20.1640.10">
    <property type="entry name" value="Multidrug efflux transporter AcrB transmembrane domain"/>
    <property type="match status" value="2"/>
</dbReference>
<keyword evidence="8 9" id="KW-0472">Membrane</keyword>
<protein>
    <submittedName>
        <fullName evidence="10">Multidrug efflux RND transporter permease subunit</fullName>
    </submittedName>
</protein>
<keyword evidence="4" id="KW-1003">Cell membrane</keyword>
<dbReference type="EMBL" id="AP021879">
    <property type="protein sequence ID" value="BBO92788.1"/>
    <property type="molecule type" value="Genomic_DNA"/>
</dbReference>
<dbReference type="AlphaFoldDB" id="A0A5K8AJL0"/>
<dbReference type="GO" id="GO:0005886">
    <property type="term" value="C:plasma membrane"/>
    <property type="evidence" value="ECO:0007669"/>
    <property type="project" value="UniProtKB-SubCell"/>
</dbReference>
<dbReference type="Gene3D" id="3.30.70.1430">
    <property type="entry name" value="Multidrug efflux transporter AcrB pore domain"/>
    <property type="match status" value="2"/>
</dbReference>
<organism evidence="10 11">
    <name type="scientific">Desulfosarcina ovata subsp. ovata</name>
    <dbReference type="NCBI Taxonomy" id="2752305"/>
    <lineage>
        <taxon>Bacteria</taxon>
        <taxon>Pseudomonadati</taxon>
        <taxon>Thermodesulfobacteriota</taxon>
        <taxon>Desulfobacteria</taxon>
        <taxon>Desulfobacterales</taxon>
        <taxon>Desulfosarcinaceae</taxon>
        <taxon>Desulfosarcina</taxon>
    </lineage>
</organism>
<dbReference type="Gene3D" id="3.30.70.1440">
    <property type="entry name" value="Multidrug efflux transporter AcrB pore domain"/>
    <property type="match status" value="1"/>
</dbReference>
<feature type="transmembrane region" description="Helical" evidence="9">
    <location>
        <begin position="12"/>
        <end position="31"/>
    </location>
</feature>
<feature type="transmembrane region" description="Helical" evidence="9">
    <location>
        <begin position="367"/>
        <end position="387"/>
    </location>
</feature>
<evidence type="ECO:0000313" key="11">
    <source>
        <dbReference type="Proteomes" id="UP000422108"/>
    </source>
</evidence>
<keyword evidence="5" id="KW-0997">Cell inner membrane</keyword>
<feature type="transmembrane region" description="Helical" evidence="9">
    <location>
        <begin position="904"/>
        <end position="924"/>
    </location>
</feature>
<dbReference type="InterPro" id="IPR004764">
    <property type="entry name" value="MdtF-like"/>
</dbReference>
<evidence type="ECO:0000313" key="10">
    <source>
        <dbReference type="EMBL" id="BBO92788.1"/>
    </source>
</evidence>
<feature type="transmembrane region" description="Helical" evidence="9">
    <location>
        <begin position="545"/>
        <end position="562"/>
    </location>
</feature>
<evidence type="ECO:0000256" key="5">
    <source>
        <dbReference type="ARBA" id="ARBA00022519"/>
    </source>
</evidence>
<feature type="transmembrane region" description="Helical" evidence="9">
    <location>
        <begin position="471"/>
        <end position="498"/>
    </location>
</feature>
<evidence type="ECO:0000256" key="2">
    <source>
        <dbReference type="ARBA" id="ARBA00010942"/>
    </source>
</evidence>
<dbReference type="GO" id="GO:0009636">
    <property type="term" value="P:response to toxic substance"/>
    <property type="evidence" value="ECO:0007669"/>
    <property type="project" value="UniProtKB-ARBA"/>
</dbReference>
<feature type="transmembrane region" description="Helical" evidence="9">
    <location>
        <begin position="979"/>
        <end position="1001"/>
    </location>
</feature>
<keyword evidence="11" id="KW-1185">Reference proteome</keyword>
<dbReference type="GO" id="GO:0042910">
    <property type="term" value="F:xenobiotic transmembrane transporter activity"/>
    <property type="evidence" value="ECO:0007669"/>
    <property type="project" value="TreeGrafter"/>
</dbReference>
<feature type="transmembrane region" description="Helical" evidence="9">
    <location>
        <begin position="439"/>
        <end position="459"/>
    </location>
</feature>
<dbReference type="SUPFAM" id="SSF82714">
    <property type="entry name" value="Multidrug efflux transporter AcrB TolC docking domain, DN and DC subdomains"/>
    <property type="match status" value="2"/>
</dbReference>
<evidence type="ECO:0000256" key="6">
    <source>
        <dbReference type="ARBA" id="ARBA00022692"/>
    </source>
</evidence>
<dbReference type="Pfam" id="PF00873">
    <property type="entry name" value="ACR_tran"/>
    <property type="match status" value="1"/>
</dbReference>
<dbReference type="GO" id="GO:0015562">
    <property type="term" value="F:efflux transmembrane transporter activity"/>
    <property type="evidence" value="ECO:0007669"/>
    <property type="project" value="InterPro"/>
</dbReference>
<dbReference type="NCBIfam" id="NF000282">
    <property type="entry name" value="RND_permease_1"/>
    <property type="match status" value="1"/>
</dbReference>
<dbReference type="SUPFAM" id="SSF82693">
    <property type="entry name" value="Multidrug efflux transporter AcrB pore domain, PN1, PN2, PC1 and PC2 subdomains"/>
    <property type="match status" value="3"/>
</dbReference>
<dbReference type="RefSeq" id="WP_155314452.1">
    <property type="nucleotide sequence ID" value="NZ_AP021879.1"/>
</dbReference>
<keyword evidence="6 9" id="KW-0812">Transmembrane</keyword>
<dbReference type="PANTHER" id="PTHR32063:SF13">
    <property type="entry name" value="MULTIDRUG EFFLUX PUMP SUBUNIT ACRB-RELATED"/>
    <property type="match status" value="1"/>
</dbReference>
<dbReference type="Gene3D" id="3.30.2090.10">
    <property type="entry name" value="Multidrug efflux transporter AcrB TolC docking domain, DN and DC subdomains"/>
    <property type="match status" value="2"/>
</dbReference>
<name>A0A5K8AJL0_9BACT</name>
<dbReference type="SUPFAM" id="SSF82866">
    <property type="entry name" value="Multidrug efflux transporter AcrB transmembrane domain"/>
    <property type="match status" value="2"/>
</dbReference>
<feature type="transmembrane region" description="Helical" evidence="9">
    <location>
        <begin position="341"/>
        <end position="360"/>
    </location>
</feature>
<keyword evidence="7 9" id="KW-1133">Transmembrane helix</keyword>
<dbReference type="Gene3D" id="3.30.70.1320">
    <property type="entry name" value="Multidrug efflux transporter AcrB pore domain like"/>
    <property type="match status" value="1"/>
</dbReference>
<keyword evidence="3" id="KW-0813">Transport</keyword>
<dbReference type="InterPro" id="IPR001036">
    <property type="entry name" value="Acrflvin-R"/>
</dbReference>
<evidence type="ECO:0000256" key="1">
    <source>
        <dbReference type="ARBA" id="ARBA00004429"/>
    </source>
</evidence>
<sequence>MLSRFFLKRPVFAWVIAIIIMTVGILAIYNLPISQNPSVAPPSIAIDAYYPGASAETVENTVTQIIEQKMTGLGNMLYLSGASSSSGASRIELTFAPGTDPDLAWSKVQNKLQLAMSSLPDVVQSQGADVSKSTRNYLMVVGLVSEDGSMNGVDLRDYAQSNLEKILSRVPGVGEVENFGSQYAIRVWVNPDKLTNYKLTIEDVILALQDYNVEVSAGQFGGAPAREGQRLNIAIVVQHLLQTPEEFAAIPIRTDTDGSVVRVRDIGRTELGTERYDIVANYNGKAAAAMAIRQEVGANALETANNVKKKLKEMSRYFPPGMKVIYPYDTTPFTMVAINEVVKTLFEAILLVFIIMYLFMGNIRATLIPTIAVPVVLLGTFAVLGFFGFSINMLTMFAMVLSIGLLVDDAIVVVENVERIMAEEGLPPREATAKSMDEITSALIGIGLVLSAVFGPMAFFQGSTGVLYRQFSVTIIASMLLSVVVALILTPVLCASFLKPIPPGHHSSDNAVLFLRPFFRWFDRSFLKVRNFYVGIVGRSFSKTLRYLMIYILIVATVGFLFQRMTSSYLPDEDQGVLMVQTTLPSGSTIEKTQKVMDKIKDYFLTHETDCVESFASVAGVSFSGQAQNVGIAFLKLKDWELRKRPDLKIEAIIGRAMEFFPKIIEARIFAFSPPPVIELGNATGFDFQLQDRGGLGHAKLMEARNQLLDMAARDPRLIRVRPNGMEDVPEYRIDVDWDKAGAMGLPISSIHNTIEAAFGSAYVNDFIQAGRVKRVYVQADIPYRMLPKDLEKLYVRNSEGDMAPFSAFASGRWTFGSPMLERYNAFPSLNIWGEPAPGKSSGEAMAAMEEIAAKLPQGIGYDWTGLSYQERLATAQGPILYAFSVFVIFLCVAALYESWTIPFVNLLMLPLGVFGAILATSLRGLPSDIYFQIGFLTTLGLSTKNAILIIQFIKERMGHGERLVDATLGAAKTRFRPVMMTSLAFFFGVLPLAIATGAGAGAMNAIGTAVCGGMLSATFIDLIFIPIFFVFVSRLFKGKKAASEQHTDATAPQEVR</sequence>
<dbReference type="InterPro" id="IPR027463">
    <property type="entry name" value="AcrB_DN_DC_subdom"/>
</dbReference>
<dbReference type="PRINTS" id="PR00702">
    <property type="entry name" value="ACRIFLAVINRP"/>
</dbReference>
<dbReference type="PANTHER" id="PTHR32063">
    <property type="match status" value="1"/>
</dbReference>
<proteinExistence type="inferred from homology"/>
<evidence type="ECO:0000256" key="9">
    <source>
        <dbReference type="SAM" id="Phobius"/>
    </source>
</evidence>
<gene>
    <name evidence="10" type="ORF">DSCOOX_59680</name>
</gene>
<feature type="transmembrane region" description="Helical" evidence="9">
    <location>
        <begin position="1007"/>
        <end position="1033"/>
    </location>
</feature>
<dbReference type="FunFam" id="3.30.70.1430:FF:000001">
    <property type="entry name" value="Efflux pump membrane transporter"/>
    <property type="match status" value="1"/>
</dbReference>
<dbReference type="NCBIfam" id="TIGR00915">
    <property type="entry name" value="2A0602"/>
    <property type="match status" value="1"/>
</dbReference>
<evidence type="ECO:0000256" key="3">
    <source>
        <dbReference type="ARBA" id="ARBA00022448"/>
    </source>
</evidence>
<dbReference type="FunFam" id="1.20.1640.10:FF:000001">
    <property type="entry name" value="Efflux pump membrane transporter"/>
    <property type="match status" value="1"/>
</dbReference>
<comment type="subcellular location">
    <subcellularLocation>
        <location evidence="1">Cell inner membrane</location>
        <topology evidence="1">Multi-pass membrane protein</topology>
    </subcellularLocation>
</comment>
<accession>A0A5K8AJL0</accession>
<feature type="transmembrane region" description="Helical" evidence="9">
    <location>
        <begin position="930"/>
        <end position="954"/>
    </location>
</feature>